<dbReference type="Pfam" id="PF15952">
    <property type="entry name" value="ESM4"/>
    <property type="match status" value="1"/>
</dbReference>
<dbReference type="PANTHER" id="PTHR12254">
    <property type="entry name" value="ENHANCER OF SPLIT MALPHA PROTEIN"/>
    <property type="match status" value="1"/>
</dbReference>
<dbReference type="OrthoDB" id="8190494at2759"/>
<comment type="caution">
    <text evidence="1">The sequence shown here is derived from an EMBL/GenBank/DDBJ whole genome shotgun (WGS) entry which is preliminary data.</text>
</comment>
<name>A0A8K0DG07_IGNLU</name>
<organism evidence="1 2">
    <name type="scientific">Ignelater luminosus</name>
    <name type="common">Cucubano</name>
    <name type="synonym">Pyrophorus luminosus</name>
    <dbReference type="NCBI Taxonomy" id="2038154"/>
    <lineage>
        <taxon>Eukaryota</taxon>
        <taxon>Metazoa</taxon>
        <taxon>Ecdysozoa</taxon>
        <taxon>Arthropoda</taxon>
        <taxon>Hexapoda</taxon>
        <taxon>Insecta</taxon>
        <taxon>Pterygota</taxon>
        <taxon>Neoptera</taxon>
        <taxon>Endopterygota</taxon>
        <taxon>Coleoptera</taxon>
        <taxon>Polyphaga</taxon>
        <taxon>Elateriformia</taxon>
        <taxon>Elateroidea</taxon>
        <taxon>Elateridae</taxon>
        <taxon>Agrypninae</taxon>
        <taxon>Pyrophorini</taxon>
        <taxon>Ignelater</taxon>
    </lineage>
</organism>
<evidence type="ECO:0000313" key="1">
    <source>
        <dbReference type="EMBL" id="KAF2902616.1"/>
    </source>
</evidence>
<gene>
    <name evidence="1" type="ORF">ILUMI_03569</name>
</gene>
<dbReference type="InterPro" id="IPR029686">
    <property type="entry name" value="Malpha/m4/m2"/>
</dbReference>
<dbReference type="Proteomes" id="UP000801492">
    <property type="component" value="Unassembled WGS sequence"/>
</dbReference>
<dbReference type="AlphaFoldDB" id="A0A8K0DG07"/>
<evidence type="ECO:0008006" key="3">
    <source>
        <dbReference type="Google" id="ProtNLM"/>
    </source>
</evidence>
<protein>
    <recommendedName>
        <fullName evidence="3">Enhancer of split malpha protein</fullName>
    </recommendedName>
</protein>
<reference evidence="1" key="1">
    <citation type="submission" date="2019-08" db="EMBL/GenBank/DDBJ databases">
        <title>The genome of the North American firefly Photinus pyralis.</title>
        <authorList>
            <consortium name="Photinus pyralis genome working group"/>
            <person name="Fallon T.R."/>
            <person name="Sander Lower S.E."/>
            <person name="Weng J.-K."/>
        </authorList>
    </citation>
    <scope>NUCLEOTIDE SEQUENCE</scope>
    <source>
        <strain evidence="1">TRF0915ILg1</strain>
        <tissue evidence="1">Whole body</tissue>
    </source>
</reference>
<evidence type="ECO:0000313" key="2">
    <source>
        <dbReference type="Proteomes" id="UP000801492"/>
    </source>
</evidence>
<keyword evidence="2" id="KW-1185">Reference proteome</keyword>
<dbReference type="PANTHER" id="PTHR12254:SF0">
    <property type="entry name" value="BARBU-RELATED"/>
    <property type="match status" value="1"/>
</dbReference>
<dbReference type="EMBL" id="VTPC01001241">
    <property type="protein sequence ID" value="KAF2902616.1"/>
    <property type="molecule type" value="Genomic_DNA"/>
</dbReference>
<sequence>MSTYNDLLVSSNNTINDNKLNAKKARSTAHQIKQLLRPILALLKSHKKNTYKKSVQPDEFESEIEQNTANELLEARIFEEIDACDDFSAAVPVYNEGHMDLLQVFRGQRYIPVHFARTEAGTFFWTSIVGPDCDISRSGDENPITHHQIPEIQVGCDRWAQA</sequence>
<proteinExistence type="predicted"/>
<dbReference type="GO" id="GO:0007219">
    <property type="term" value="P:Notch signaling pathway"/>
    <property type="evidence" value="ECO:0007669"/>
    <property type="project" value="InterPro"/>
</dbReference>
<dbReference type="GO" id="GO:0007423">
    <property type="term" value="P:sensory organ development"/>
    <property type="evidence" value="ECO:0007669"/>
    <property type="project" value="InterPro"/>
</dbReference>
<accession>A0A8K0DG07</accession>